<dbReference type="SUPFAM" id="SSF57535">
    <property type="entry name" value="Complement control module/SCR domain"/>
    <property type="match status" value="1"/>
</dbReference>
<dbReference type="Gene3D" id="2.10.70.10">
    <property type="entry name" value="Complement Module, domain 1"/>
    <property type="match status" value="1"/>
</dbReference>
<sequence length="53" mass="5932">ELINLNALKYPHGTIAMLICPPNHYLEVEGSRWRVCVNGTWSGSFGRCKQLGT</sequence>
<gene>
    <name evidence="4" type="ORF">WUBG_17317</name>
</gene>
<evidence type="ECO:0000256" key="1">
    <source>
        <dbReference type="ARBA" id="ARBA00023157"/>
    </source>
</evidence>
<dbReference type="InterPro" id="IPR035976">
    <property type="entry name" value="Sushi/SCR/CCP_sf"/>
</dbReference>
<evidence type="ECO:0000256" key="2">
    <source>
        <dbReference type="PROSITE-ProRule" id="PRU00302"/>
    </source>
</evidence>
<organism evidence="4 5">
    <name type="scientific">Wuchereria bancrofti</name>
    <dbReference type="NCBI Taxonomy" id="6293"/>
    <lineage>
        <taxon>Eukaryota</taxon>
        <taxon>Metazoa</taxon>
        <taxon>Ecdysozoa</taxon>
        <taxon>Nematoda</taxon>
        <taxon>Chromadorea</taxon>
        <taxon>Rhabditida</taxon>
        <taxon>Spirurina</taxon>
        <taxon>Spiruromorpha</taxon>
        <taxon>Filarioidea</taxon>
        <taxon>Onchocercidae</taxon>
        <taxon>Wuchereria</taxon>
    </lineage>
</organism>
<feature type="non-terminal residue" evidence="4">
    <location>
        <position position="1"/>
    </location>
</feature>
<reference evidence="5" key="1">
    <citation type="submission" date="2012-08" db="EMBL/GenBank/DDBJ databases">
        <title>The Genome Sequence of Wuchereria bancrofti.</title>
        <authorList>
            <person name="Nutman T.B."/>
            <person name="Fink D.L."/>
            <person name="Russ C."/>
            <person name="Young S."/>
            <person name="Zeng Q."/>
            <person name="Koehrsen M."/>
            <person name="Alvarado L."/>
            <person name="Berlin A."/>
            <person name="Chapman S.B."/>
            <person name="Chen Z."/>
            <person name="Freedman E."/>
            <person name="Gellesch M."/>
            <person name="Goldberg J."/>
            <person name="Griggs A."/>
            <person name="Gujja S."/>
            <person name="Heilman E.R."/>
            <person name="Heiman D."/>
            <person name="Hepburn T."/>
            <person name="Howarth C."/>
            <person name="Jen D."/>
            <person name="Larson L."/>
            <person name="Lewis B."/>
            <person name="Mehta T."/>
            <person name="Park D."/>
            <person name="Pearson M."/>
            <person name="Roberts A."/>
            <person name="Saif S."/>
            <person name="Shea T."/>
            <person name="Shenoy N."/>
            <person name="Sisk P."/>
            <person name="Stolte C."/>
            <person name="Sykes S."/>
            <person name="Walk T."/>
            <person name="White J."/>
            <person name="Yandava C."/>
            <person name="Haas B."/>
            <person name="Henn M.R."/>
            <person name="Nusbaum C."/>
            <person name="Birren B."/>
        </authorList>
    </citation>
    <scope>NUCLEOTIDE SEQUENCE [LARGE SCALE GENOMIC DNA]</scope>
    <source>
        <strain evidence="5">NA</strain>
    </source>
</reference>
<evidence type="ECO:0000313" key="4">
    <source>
        <dbReference type="EMBL" id="EJW71777.1"/>
    </source>
</evidence>
<dbReference type="Proteomes" id="UP000004810">
    <property type="component" value="Unassembled WGS sequence"/>
</dbReference>
<keyword evidence="1" id="KW-1015">Disulfide bond</keyword>
<evidence type="ECO:0000259" key="3">
    <source>
        <dbReference type="PROSITE" id="PS50923"/>
    </source>
</evidence>
<proteinExistence type="predicted"/>
<name>J9E492_WUCBA</name>
<protein>
    <recommendedName>
        <fullName evidence="3">Sushi domain-containing protein</fullName>
    </recommendedName>
</protein>
<dbReference type="CDD" id="cd00033">
    <property type="entry name" value="CCP"/>
    <property type="match status" value="1"/>
</dbReference>
<comment type="caution">
    <text evidence="2">Lacks conserved residue(s) required for the propagation of feature annotation.</text>
</comment>
<keyword evidence="2" id="KW-0768">Sushi</keyword>
<dbReference type="Pfam" id="PF00084">
    <property type="entry name" value="Sushi"/>
    <property type="match status" value="1"/>
</dbReference>
<comment type="caution">
    <text evidence="4">The sequence shown here is derived from an EMBL/GenBank/DDBJ whole genome shotgun (WGS) entry which is preliminary data.</text>
</comment>
<feature type="domain" description="Sushi" evidence="3">
    <location>
        <begin position="1"/>
        <end position="50"/>
    </location>
</feature>
<accession>J9E492</accession>
<dbReference type="AlphaFoldDB" id="J9E492"/>
<evidence type="ECO:0000313" key="5">
    <source>
        <dbReference type="Proteomes" id="UP000004810"/>
    </source>
</evidence>
<dbReference type="InterPro" id="IPR000436">
    <property type="entry name" value="Sushi_SCR_CCP_dom"/>
</dbReference>
<dbReference type="EMBL" id="ADBV01017723">
    <property type="protein sequence ID" value="EJW71777.1"/>
    <property type="molecule type" value="Genomic_DNA"/>
</dbReference>
<dbReference type="PROSITE" id="PS50923">
    <property type="entry name" value="SUSHI"/>
    <property type="match status" value="1"/>
</dbReference>